<accession>A0A9W9EJ63</accession>
<proteinExistence type="predicted"/>
<reference evidence="3" key="2">
    <citation type="journal article" date="2023" name="IMA Fungus">
        <title>Comparative genomic study of the Penicillium genus elucidates a diverse pangenome and 15 lateral gene transfer events.</title>
        <authorList>
            <person name="Petersen C."/>
            <person name="Sorensen T."/>
            <person name="Nielsen M.R."/>
            <person name="Sondergaard T.E."/>
            <person name="Sorensen J.L."/>
            <person name="Fitzpatrick D.A."/>
            <person name="Frisvad J.C."/>
            <person name="Nielsen K.L."/>
        </authorList>
    </citation>
    <scope>NUCLEOTIDE SEQUENCE</scope>
    <source>
        <strain evidence="3">IBT 30761</strain>
    </source>
</reference>
<dbReference type="OrthoDB" id="5300331at2759"/>
<organism evidence="3 4">
    <name type="scientific">Penicillium argentinense</name>
    <dbReference type="NCBI Taxonomy" id="1131581"/>
    <lineage>
        <taxon>Eukaryota</taxon>
        <taxon>Fungi</taxon>
        <taxon>Dikarya</taxon>
        <taxon>Ascomycota</taxon>
        <taxon>Pezizomycotina</taxon>
        <taxon>Eurotiomycetes</taxon>
        <taxon>Eurotiomycetidae</taxon>
        <taxon>Eurotiales</taxon>
        <taxon>Aspergillaceae</taxon>
        <taxon>Penicillium</taxon>
    </lineage>
</organism>
<feature type="region of interest" description="Disordered" evidence="1">
    <location>
        <begin position="233"/>
        <end position="275"/>
    </location>
</feature>
<gene>
    <name evidence="3" type="ORF">N7532_011747</name>
</gene>
<feature type="compositionally biased region" description="Basic residues" evidence="1">
    <location>
        <begin position="46"/>
        <end position="56"/>
    </location>
</feature>
<dbReference type="AlphaFoldDB" id="A0A9W9EJ63"/>
<evidence type="ECO:0000259" key="2">
    <source>
        <dbReference type="Pfam" id="PF26013"/>
    </source>
</evidence>
<sequence>MLSAPVKSAKRISSLFSLGSHKEQNAPGSPAPSPGINSPNDFSQDRRRRSSSRPTRHVSTPNTLYSSAEPRTVPPPEAFDLPPPPSLLSVNHDLASSAPSSPVDRPRSRGREMSRPTSSAGLAIPGSAPDSRPSTPSKRRSWMPGMAARSRASSMDKRVPPPMLPGAWIAGLDQKVVYDLGPLSRGEQIPELWNEQGDTFVYLFPQNTGRPPSFKIDSTIFAESPSLNHLCRGNDAKTTGLEQPTRSLSLGNPISPPLTPQDRLAENDNDSSGSQRMAFMDDAPDDVPELHLYLPIPLNSDVSSTSSRVSQEDTETLLLFRNLFAFLLGQSLIATPKSATLFSIFMDVAVLLARFEFTNLDGSNFGETATSSFSNYCDELRLADVRKSREKTIEAIVLGERLRYYPLYVEGFVHGVGKLDEIKQLRSPKFTFIHPITQKRLERGFIDLDSRLRGLYSKLEDFDFPSVFSGFANSTTSAESKIVRFKTWKAAFLEFRRFTMSFYRTKYGSWPPKARSKKNEFEESGLNRQLLLDLYQDFCDLYDMLVDRTNLTTRTIDSSGAGGDSKSTNPKDVTVRAVRQVLSEYDRSTPPVLPPIPFDIPQMPSIQPLHRKPLDAKKEAKQRGKKLKNSDINAVLMGSYTRESIRSTQFIEEFMKFERRCANGKSVDDLTDMRCGQWIFLYCVIQSLPMLTVDVPDVTYTQGVEYFLCIAPRGGAPWIQNDTKTARSWFGVAGGAGVVSLPSDVVINGVEGVYRRSHCWQLAEQWAEAGALIEPPIVDDAFGYEENESSISSPYQAQQSSAGSSSDPQPPPSLMGAPGGLTPPPPAIPRTRSPGAANRAEHRHSIYPGLEALPLPAGIAPIEPPARPISRFNPNMSFDDILREVPNKDKKKR</sequence>
<feature type="domain" description="DUF8004" evidence="2">
    <location>
        <begin position="371"/>
        <end position="464"/>
    </location>
</feature>
<evidence type="ECO:0000313" key="3">
    <source>
        <dbReference type="EMBL" id="KAJ5082704.1"/>
    </source>
</evidence>
<dbReference type="PANTHER" id="PTHR39601">
    <property type="entry name" value="CHORIOGENIN HMINOR"/>
    <property type="match status" value="1"/>
</dbReference>
<feature type="region of interest" description="Disordered" evidence="1">
    <location>
        <begin position="788"/>
        <end position="893"/>
    </location>
</feature>
<dbReference type="RefSeq" id="XP_056469226.1">
    <property type="nucleotide sequence ID" value="XM_056624238.1"/>
</dbReference>
<dbReference type="PANTHER" id="PTHR39601:SF2">
    <property type="entry name" value="CHORIOGENIN HMINOR"/>
    <property type="match status" value="1"/>
</dbReference>
<comment type="caution">
    <text evidence="3">The sequence shown here is derived from an EMBL/GenBank/DDBJ whole genome shotgun (WGS) entry which is preliminary data.</text>
</comment>
<keyword evidence="4" id="KW-1185">Reference proteome</keyword>
<name>A0A9W9EJ63_9EURO</name>
<feature type="compositionally biased region" description="Polar residues" evidence="1">
    <location>
        <begin position="57"/>
        <end position="66"/>
    </location>
</feature>
<evidence type="ECO:0000256" key="1">
    <source>
        <dbReference type="SAM" id="MobiDB-lite"/>
    </source>
</evidence>
<dbReference type="EMBL" id="JAPQKI010000011">
    <property type="protein sequence ID" value="KAJ5082704.1"/>
    <property type="molecule type" value="Genomic_DNA"/>
</dbReference>
<evidence type="ECO:0000313" key="4">
    <source>
        <dbReference type="Proteomes" id="UP001149074"/>
    </source>
</evidence>
<feature type="region of interest" description="Disordered" evidence="1">
    <location>
        <begin position="15"/>
        <end position="159"/>
    </location>
</feature>
<dbReference type="Proteomes" id="UP001149074">
    <property type="component" value="Unassembled WGS sequence"/>
</dbReference>
<dbReference type="Pfam" id="PF26013">
    <property type="entry name" value="DUF8004"/>
    <property type="match status" value="1"/>
</dbReference>
<feature type="compositionally biased region" description="Polar residues" evidence="1">
    <location>
        <begin position="236"/>
        <end position="252"/>
    </location>
</feature>
<protein>
    <recommendedName>
        <fullName evidence="2">DUF8004 domain-containing protein</fullName>
    </recommendedName>
</protein>
<feature type="compositionally biased region" description="Basic and acidic residues" evidence="1">
    <location>
        <begin position="880"/>
        <end position="893"/>
    </location>
</feature>
<feature type="compositionally biased region" description="Basic and acidic residues" evidence="1">
    <location>
        <begin position="104"/>
        <end position="114"/>
    </location>
</feature>
<dbReference type="InterPro" id="IPR058317">
    <property type="entry name" value="DUF8004"/>
</dbReference>
<feature type="compositionally biased region" description="Low complexity" evidence="1">
    <location>
        <begin position="789"/>
        <end position="807"/>
    </location>
</feature>
<reference evidence="3" key="1">
    <citation type="submission" date="2022-11" db="EMBL/GenBank/DDBJ databases">
        <authorList>
            <person name="Petersen C."/>
        </authorList>
    </citation>
    <scope>NUCLEOTIDE SEQUENCE</scope>
    <source>
        <strain evidence="3">IBT 30761</strain>
    </source>
</reference>
<feature type="compositionally biased region" description="Pro residues" evidence="1">
    <location>
        <begin position="72"/>
        <end position="86"/>
    </location>
</feature>
<dbReference type="GeneID" id="81363217"/>